<evidence type="ECO:0000313" key="3">
    <source>
        <dbReference type="Proteomes" id="UP001632037"/>
    </source>
</evidence>
<organism evidence="2 3">
    <name type="scientific">Phytophthora oleae</name>
    <dbReference type="NCBI Taxonomy" id="2107226"/>
    <lineage>
        <taxon>Eukaryota</taxon>
        <taxon>Sar</taxon>
        <taxon>Stramenopiles</taxon>
        <taxon>Oomycota</taxon>
        <taxon>Peronosporomycetes</taxon>
        <taxon>Peronosporales</taxon>
        <taxon>Peronosporaceae</taxon>
        <taxon>Phytophthora</taxon>
    </lineage>
</organism>
<dbReference type="EMBL" id="JBIMZQ010000020">
    <property type="protein sequence ID" value="KAL3665380.1"/>
    <property type="molecule type" value="Genomic_DNA"/>
</dbReference>
<evidence type="ECO:0008006" key="4">
    <source>
        <dbReference type="Google" id="ProtNLM"/>
    </source>
</evidence>
<keyword evidence="1" id="KW-0472">Membrane</keyword>
<comment type="caution">
    <text evidence="2">The sequence shown here is derived from an EMBL/GenBank/DDBJ whole genome shotgun (WGS) entry which is preliminary data.</text>
</comment>
<accession>A0ABD3FIK1</accession>
<feature type="transmembrane region" description="Helical" evidence="1">
    <location>
        <begin position="297"/>
        <end position="316"/>
    </location>
</feature>
<feature type="transmembrane region" description="Helical" evidence="1">
    <location>
        <begin position="264"/>
        <end position="285"/>
    </location>
</feature>
<dbReference type="AlphaFoldDB" id="A0ABD3FIK1"/>
<name>A0ABD3FIK1_9STRA</name>
<protein>
    <recommendedName>
        <fullName evidence="4">TRP C-terminal domain-containing protein</fullName>
    </recommendedName>
</protein>
<feature type="transmembrane region" description="Helical" evidence="1">
    <location>
        <begin position="230"/>
        <end position="252"/>
    </location>
</feature>
<evidence type="ECO:0000256" key="1">
    <source>
        <dbReference type="SAM" id="Phobius"/>
    </source>
</evidence>
<keyword evidence="1" id="KW-0812">Transmembrane</keyword>
<feature type="transmembrane region" description="Helical" evidence="1">
    <location>
        <begin position="363"/>
        <end position="384"/>
    </location>
</feature>
<reference evidence="2 3" key="1">
    <citation type="submission" date="2024-09" db="EMBL/GenBank/DDBJ databases">
        <title>Genome sequencing and assembly of Phytophthora oleae, isolate VK10A, causative agent of rot of olive drupes.</title>
        <authorList>
            <person name="Conti Taguali S."/>
            <person name="Riolo M."/>
            <person name="La Spada F."/>
            <person name="Cacciola S.O."/>
            <person name="Dionisio G."/>
        </authorList>
    </citation>
    <scope>NUCLEOTIDE SEQUENCE [LARGE SCALE GENOMIC DNA]</scope>
    <source>
        <strain evidence="2 3">VK10A</strain>
    </source>
</reference>
<keyword evidence="1" id="KW-1133">Transmembrane helix</keyword>
<proteinExistence type="predicted"/>
<keyword evidence="3" id="KW-1185">Reference proteome</keyword>
<evidence type="ECO:0000313" key="2">
    <source>
        <dbReference type="EMBL" id="KAL3665380.1"/>
    </source>
</evidence>
<sequence length="571" mass="63788">MASLFGKSDFRHELTLDNSFTPLEFLATVDLERGGSFEFDFNVHFSLRTLEDSNERVMLYLLACDQMATETFLNLPSQSDTPYETTYCAMPNRTLDYYCQSFPLESQSADKSVYQVTEKIVGSVDNISQTDFAVLMGSNPTNLTFFLDACEMLGGNDAILRSCLEYPPAFDTSSACFFCPQNYPVLSEETKDLWSDKCEISPAARQVVQGTVTMNLCTANGKCLWESNRYLLGFYSASTTLWGLAGLIWMVHLHYAPPGSIVALHYKLLSVPVTQVIYSGLSFATKFTSGLFASSHVNVLAIVTLAAQVVALAWSAETALYIAAGWNITQITLNRIDVFRIRCLSVEWALAFVLLKQLEVENIGIAVIWGVTWFSIMFLIHYYVTANLKMLRLRFRLGEQLSIDTSLVMRKGTLFLHYRRLQKGFLFIATVAALTGSDNHWHIWTWISVQGHEMLTFFLYAALSYICRCQQFRFSELMNLQIDVGQENAENISSDPVSSSSVIPVIEEQKRKKLITALVLNPDKGVMLGTAYTLEKLPGAETSVSKENEVRVTCEAGASSSSPLSAPTPLE</sequence>
<dbReference type="Proteomes" id="UP001632037">
    <property type="component" value="Unassembled WGS sequence"/>
</dbReference>
<gene>
    <name evidence="2" type="ORF">V7S43_009418</name>
</gene>